<protein>
    <recommendedName>
        <fullName evidence="3">DDE Tnp4 domain-containing protein</fullName>
    </recommendedName>
</protein>
<reference evidence="4 5" key="1">
    <citation type="journal article" date="2014" name="Genome Biol. Evol.">
        <title>The secreted proteins of Achlya hypogyna and Thraustotheca clavata identify the ancestral oomycete secretome and reveal gene acquisitions by horizontal gene transfer.</title>
        <authorList>
            <person name="Misner I."/>
            <person name="Blouin N."/>
            <person name="Leonard G."/>
            <person name="Richards T.A."/>
            <person name="Lane C.E."/>
        </authorList>
    </citation>
    <scope>NUCLEOTIDE SEQUENCE [LARGE SCALE GENOMIC DNA]</scope>
    <source>
        <strain evidence="4 5">ATCC 34112</strain>
    </source>
</reference>
<dbReference type="Proteomes" id="UP000243217">
    <property type="component" value="Unassembled WGS sequence"/>
</dbReference>
<dbReference type="Pfam" id="PF13359">
    <property type="entry name" value="DDE_Tnp_4"/>
    <property type="match status" value="1"/>
</dbReference>
<gene>
    <name evidence="4" type="ORF">THRCLA_22831</name>
</gene>
<dbReference type="InterPro" id="IPR027806">
    <property type="entry name" value="HARBI1_dom"/>
</dbReference>
<keyword evidence="2" id="KW-0479">Metal-binding</keyword>
<dbReference type="OrthoDB" id="5421918at2759"/>
<dbReference type="GO" id="GO:0046872">
    <property type="term" value="F:metal ion binding"/>
    <property type="evidence" value="ECO:0007669"/>
    <property type="project" value="UniProtKB-KW"/>
</dbReference>
<evidence type="ECO:0000313" key="5">
    <source>
        <dbReference type="Proteomes" id="UP000243217"/>
    </source>
</evidence>
<organism evidence="4 5">
    <name type="scientific">Thraustotheca clavata</name>
    <dbReference type="NCBI Taxonomy" id="74557"/>
    <lineage>
        <taxon>Eukaryota</taxon>
        <taxon>Sar</taxon>
        <taxon>Stramenopiles</taxon>
        <taxon>Oomycota</taxon>
        <taxon>Saprolegniomycetes</taxon>
        <taxon>Saprolegniales</taxon>
        <taxon>Achlyaceae</taxon>
        <taxon>Thraustotheca</taxon>
    </lineage>
</organism>
<dbReference type="STRING" id="74557.A0A1V9YS84"/>
<accession>A0A1V9YS84</accession>
<evidence type="ECO:0000313" key="4">
    <source>
        <dbReference type="EMBL" id="OQR88625.1"/>
    </source>
</evidence>
<dbReference type="EMBL" id="JNBS01003093">
    <property type="protein sequence ID" value="OQR88625.1"/>
    <property type="molecule type" value="Genomic_DNA"/>
</dbReference>
<dbReference type="AlphaFoldDB" id="A0A1V9YS84"/>
<evidence type="ECO:0000256" key="1">
    <source>
        <dbReference type="ARBA" id="ARBA00001968"/>
    </source>
</evidence>
<comment type="caution">
    <text evidence="4">The sequence shown here is derived from an EMBL/GenBank/DDBJ whole genome shotgun (WGS) entry which is preliminary data.</text>
</comment>
<feature type="domain" description="DDE Tnp4" evidence="3">
    <location>
        <begin position="5"/>
        <end position="82"/>
    </location>
</feature>
<comment type="cofactor">
    <cofactor evidence="1">
        <name>a divalent metal cation</name>
        <dbReference type="ChEBI" id="CHEBI:60240"/>
    </cofactor>
</comment>
<evidence type="ECO:0000256" key="2">
    <source>
        <dbReference type="ARBA" id="ARBA00022723"/>
    </source>
</evidence>
<sequence length="149" mass="16922">MSFQSSHNQRVLLNSKFYLTIEKYCSFGEYIFGDSAYTPHVHVIPCFTKLPRSTLTRQDEQFNAAAARKRITVEHCIGVVKDGKRSLTRMIQHIEDFFVLHNLCCADSVPKVRIEPELPDVALRSDNSSSDLCMSRSNVSGIEQLLNIV</sequence>
<keyword evidence="5" id="KW-1185">Reference proteome</keyword>
<evidence type="ECO:0000259" key="3">
    <source>
        <dbReference type="Pfam" id="PF13359"/>
    </source>
</evidence>
<name>A0A1V9YS84_9STRA</name>
<proteinExistence type="predicted"/>